<proteinExistence type="predicted"/>
<keyword evidence="1" id="KW-0472">Membrane</keyword>
<accession>A0A2U1TLJ3</accession>
<evidence type="ECO:0000256" key="1">
    <source>
        <dbReference type="SAM" id="Phobius"/>
    </source>
</evidence>
<dbReference type="Pfam" id="PF07331">
    <property type="entry name" value="TctB"/>
    <property type="match status" value="1"/>
</dbReference>
<keyword evidence="4" id="KW-1185">Reference proteome</keyword>
<feature type="domain" description="DUF1468" evidence="2">
    <location>
        <begin position="31"/>
        <end position="173"/>
    </location>
</feature>
<feature type="transmembrane region" description="Helical" evidence="1">
    <location>
        <begin position="149"/>
        <end position="175"/>
    </location>
</feature>
<reference evidence="3 4" key="1">
    <citation type="submission" date="2018-04" db="EMBL/GenBank/DDBJ databases">
        <title>Brenneria corticis sp.nov.</title>
        <authorList>
            <person name="Li Y."/>
        </authorList>
    </citation>
    <scope>NUCLEOTIDE SEQUENCE [LARGE SCALE GENOMIC DNA]</scope>
    <source>
        <strain evidence="3 4">CFCC 11842</strain>
    </source>
</reference>
<dbReference type="AlphaFoldDB" id="A0A2U1TLJ3"/>
<feature type="transmembrane region" description="Helical" evidence="1">
    <location>
        <begin position="60"/>
        <end position="81"/>
    </location>
</feature>
<feature type="transmembrane region" description="Helical" evidence="1">
    <location>
        <begin position="28"/>
        <end position="48"/>
    </location>
</feature>
<name>A0A2U1TLJ3_9GAMM</name>
<comment type="caution">
    <text evidence="3">The sequence shown here is derived from an EMBL/GenBank/DDBJ whole genome shotgun (WGS) entry which is preliminary data.</text>
</comment>
<sequence length="182" mass="19645">MRKSSSPPASSCNKQGVNAMRIVDHKSFLTGVFYILVGAGGVGYSSLYSLGNLARIGPGYFPLALSALLALLGGIISLRSVRLSKPDVEKSPPRAPVFDWRGDIFILLWILASVLLFAFLLPTLGLVLAIPLLVILSGLASHNRHYRQILLNAFFITLLSLAVFIYGLGLLLPLWPRFPGGA</sequence>
<dbReference type="Proteomes" id="UP000296159">
    <property type="component" value="Unassembled WGS sequence"/>
</dbReference>
<dbReference type="InterPro" id="IPR009936">
    <property type="entry name" value="DUF1468"/>
</dbReference>
<feature type="transmembrane region" description="Helical" evidence="1">
    <location>
        <begin position="102"/>
        <end position="120"/>
    </location>
</feature>
<protein>
    <recommendedName>
        <fullName evidence="2">DUF1468 domain-containing protein</fullName>
    </recommendedName>
</protein>
<keyword evidence="1" id="KW-1133">Transmembrane helix</keyword>
<evidence type="ECO:0000313" key="4">
    <source>
        <dbReference type="Proteomes" id="UP000296159"/>
    </source>
</evidence>
<organism evidence="3 4">
    <name type="scientific">Brenneria corticis</name>
    <dbReference type="NCBI Taxonomy" id="2173106"/>
    <lineage>
        <taxon>Bacteria</taxon>
        <taxon>Pseudomonadati</taxon>
        <taxon>Pseudomonadota</taxon>
        <taxon>Gammaproteobacteria</taxon>
        <taxon>Enterobacterales</taxon>
        <taxon>Pectobacteriaceae</taxon>
        <taxon>Brenneria</taxon>
    </lineage>
</organism>
<dbReference type="EMBL" id="QDKH01000039">
    <property type="protein sequence ID" value="PWC10273.1"/>
    <property type="molecule type" value="Genomic_DNA"/>
</dbReference>
<gene>
    <name evidence="3" type="ORF">DDT56_22295</name>
</gene>
<keyword evidence="1" id="KW-0812">Transmembrane</keyword>
<evidence type="ECO:0000259" key="2">
    <source>
        <dbReference type="Pfam" id="PF07331"/>
    </source>
</evidence>
<evidence type="ECO:0000313" key="3">
    <source>
        <dbReference type="EMBL" id="PWC10273.1"/>
    </source>
</evidence>